<dbReference type="Proteomes" id="UP000582659">
    <property type="component" value="Unassembled WGS sequence"/>
</dbReference>
<evidence type="ECO:0000256" key="1">
    <source>
        <dbReference type="SAM" id="MobiDB-lite"/>
    </source>
</evidence>
<reference evidence="6" key="1">
    <citation type="submission" date="2016-11" db="UniProtKB">
        <authorList>
            <consortium name="WormBaseParasite"/>
        </authorList>
    </citation>
    <scope>IDENTIFICATION</scope>
</reference>
<evidence type="ECO:0000313" key="3">
    <source>
        <dbReference type="EMBL" id="CAG9079966.1"/>
    </source>
</evidence>
<dbReference type="EMBL" id="CAJFDI010000001">
    <property type="protein sequence ID" value="CAD5208027.1"/>
    <property type="molecule type" value="Genomic_DNA"/>
</dbReference>
<evidence type="ECO:0000313" key="4">
    <source>
        <dbReference type="Proteomes" id="UP000095284"/>
    </source>
</evidence>
<protein>
    <submittedName>
        <fullName evidence="2">(pine wood nematode) hypothetical protein</fullName>
    </submittedName>
</protein>
<feature type="region of interest" description="Disordered" evidence="1">
    <location>
        <begin position="395"/>
        <end position="440"/>
    </location>
</feature>
<reference evidence="3" key="2">
    <citation type="submission" date="2020-08" db="EMBL/GenBank/DDBJ databases">
        <authorList>
            <person name="Kikuchi T."/>
        </authorList>
    </citation>
    <scope>NUCLEOTIDE SEQUENCE</scope>
    <source>
        <strain evidence="2">Ka4C1</strain>
    </source>
</reference>
<evidence type="ECO:0000313" key="5">
    <source>
        <dbReference type="Proteomes" id="UP000659654"/>
    </source>
</evidence>
<evidence type="ECO:0000313" key="2">
    <source>
        <dbReference type="EMBL" id="CAD5208027.1"/>
    </source>
</evidence>
<feature type="region of interest" description="Disordered" evidence="1">
    <location>
        <begin position="270"/>
        <end position="294"/>
    </location>
</feature>
<feature type="compositionally biased region" description="Basic and acidic residues" evidence="1">
    <location>
        <begin position="428"/>
        <end position="440"/>
    </location>
</feature>
<dbReference type="OrthoDB" id="10575705at2759"/>
<name>A0A1I7S147_BURXY</name>
<feature type="region of interest" description="Disordered" evidence="1">
    <location>
        <begin position="194"/>
        <end position="219"/>
    </location>
</feature>
<evidence type="ECO:0000313" key="6">
    <source>
        <dbReference type="WBParaSite" id="BXY_0672200.1"/>
    </source>
</evidence>
<dbReference type="InterPro" id="IPR036054">
    <property type="entry name" value="BTG-like_sf"/>
</dbReference>
<accession>A0A1I7S147</accession>
<feature type="compositionally biased region" description="Basic and acidic residues" evidence="1">
    <location>
        <begin position="195"/>
        <end position="209"/>
    </location>
</feature>
<dbReference type="AlphaFoldDB" id="A0A1I7S147"/>
<organism evidence="4 6">
    <name type="scientific">Bursaphelenchus xylophilus</name>
    <name type="common">Pinewood nematode worm</name>
    <name type="synonym">Aphelenchoides xylophilus</name>
    <dbReference type="NCBI Taxonomy" id="6326"/>
    <lineage>
        <taxon>Eukaryota</taxon>
        <taxon>Metazoa</taxon>
        <taxon>Ecdysozoa</taxon>
        <taxon>Nematoda</taxon>
        <taxon>Chromadorea</taxon>
        <taxon>Rhabditida</taxon>
        <taxon>Tylenchina</taxon>
        <taxon>Tylenchomorpha</taxon>
        <taxon>Aphelenchoidea</taxon>
        <taxon>Aphelenchoididae</taxon>
        <taxon>Bursaphelenchus</taxon>
    </lineage>
</organism>
<sequence length="440" mass="50754">MSICGSEVNAPDMGLTLSRYELPPLHLSVLEITNFLTRFLCRRIPRYRVEMFAQGFSNRLLDQLRQVVPISDDPSKETHIFSEISRNPSRQGPYRTSNLHYGEGKFKHFVGEKSDFENLKGFAYEVAVSVYDEYKQEFMTDTMIIEACNEYCLNVAEVLRKFPANMVIRCVEGTVYALFGPNENDEGMLGFQIYPRKDEDNNGDTRENSFGEQPSEDDTQSLLSDITFTKGEVEQISEHSTLSCEKLKREIQQCGRGFPEIPDDFIDIGTVTDDDARSRTSNMPPYRPKLGEDDPENDVYYMDLQLRKAPRYDYVKQKTVWVDEFFIAQRDPKFTAQTFSGTRFGSVKLKSHPYYSQYSDRGAGFYHFTMPSILPSLRLMAAGATCSTMMNELYSKPIPDEEAEKMKEEERDDEKKGDEKDEEEEEEGNIKRCDDQDYSD</sequence>
<dbReference type="Proteomes" id="UP000095284">
    <property type="component" value="Unplaced"/>
</dbReference>
<proteinExistence type="predicted"/>
<gene>
    <name evidence="2" type="ORF">BXYJ_LOCUS263</name>
</gene>
<dbReference type="WBParaSite" id="BXY_0672200.1">
    <property type="protein sequence ID" value="BXY_0672200.1"/>
    <property type="gene ID" value="BXY_0672200"/>
</dbReference>
<dbReference type="Gene3D" id="3.90.640.90">
    <property type="entry name" value="Anti-proliferative protein, N-terminal domain"/>
    <property type="match status" value="1"/>
</dbReference>
<feature type="compositionally biased region" description="Basic and acidic residues" evidence="1">
    <location>
        <begin position="404"/>
        <end position="419"/>
    </location>
</feature>
<dbReference type="EMBL" id="CAJFCV020000001">
    <property type="protein sequence ID" value="CAG9079966.1"/>
    <property type="molecule type" value="Genomic_DNA"/>
</dbReference>
<keyword evidence="5" id="KW-1185">Reference proteome</keyword>
<dbReference type="Proteomes" id="UP000659654">
    <property type="component" value="Unassembled WGS sequence"/>
</dbReference>